<dbReference type="EMBL" id="AGNL01038529">
    <property type="protein sequence ID" value="EJK53089.1"/>
    <property type="molecule type" value="Genomic_DNA"/>
</dbReference>
<accession>K0RLD5</accession>
<feature type="non-terminal residue" evidence="2">
    <location>
        <position position="98"/>
    </location>
</feature>
<organism evidence="2 3">
    <name type="scientific">Thalassiosira oceanica</name>
    <name type="common">Marine diatom</name>
    <dbReference type="NCBI Taxonomy" id="159749"/>
    <lineage>
        <taxon>Eukaryota</taxon>
        <taxon>Sar</taxon>
        <taxon>Stramenopiles</taxon>
        <taxon>Ochrophyta</taxon>
        <taxon>Bacillariophyta</taxon>
        <taxon>Coscinodiscophyceae</taxon>
        <taxon>Thalassiosirophycidae</taxon>
        <taxon>Thalassiosirales</taxon>
        <taxon>Thalassiosiraceae</taxon>
        <taxon>Thalassiosira</taxon>
    </lineage>
</organism>
<protein>
    <submittedName>
        <fullName evidence="2">Uncharacterized protein</fullName>
    </submittedName>
</protein>
<evidence type="ECO:0000313" key="2">
    <source>
        <dbReference type="EMBL" id="EJK53089.1"/>
    </source>
</evidence>
<proteinExistence type="predicted"/>
<evidence type="ECO:0000313" key="3">
    <source>
        <dbReference type="Proteomes" id="UP000266841"/>
    </source>
</evidence>
<name>K0RLD5_THAOC</name>
<feature type="chain" id="PRO_5003836386" evidence="1">
    <location>
        <begin position="26"/>
        <end position="98"/>
    </location>
</feature>
<feature type="signal peptide" evidence="1">
    <location>
        <begin position="1"/>
        <end position="25"/>
    </location>
</feature>
<gene>
    <name evidence="2" type="ORF">THAOC_27538</name>
</gene>
<comment type="caution">
    <text evidence="2">The sequence shown here is derived from an EMBL/GenBank/DDBJ whole genome shotgun (WGS) entry which is preliminary data.</text>
</comment>
<dbReference type="AlphaFoldDB" id="K0RLD5"/>
<keyword evidence="3" id="KW-1185">Reference proteome</keyword>
<keyword evidence="1" id="KW-0732">Signal</keyword>
<evidence type="ECO:0000256" key="1">
    <source>
        <dbReference type="SAM" id="SignalP"/>
    </source>
</evidence>
<sequence length="98" mass="10953">MFPSIRRALAVIVLSILHLERPTVAFIDVIARDFNALTRKVTAHHILLPKSDEVALSLKQSIRNKVNPPKGSDKEPIYIVDAFSAAAERYSRDEETAV</sequence>
<reference evidence="2 3" key="1">
    <citation type="journal article" date="2012" name="Genome Biol.">
        <title>Genome and low-iron response of an oceanic diatom adapted to chronic iron limitation.</title>
        <authorList>
            <person name="Lommer M."/>
            <person name="Specht M."/>
            <person name="Roy A.S."/>
            <person name="Kraemer L."/>
            <person name="Andreson R."/>
            <person name="Gutowska M.A."/>
            <person name="Wolf J."/>
            <person name="Bergner S.V."/>
            <person name="Schilhabel M.B."/>
            <person name="Klostermeier U.C."/>
            <person name="Beiko R.G."/>
            <person name="Rosenstiel P."/>
            <person name="Hippler M."/>
            <person name="Laroche J."/>
        </authorList>
    </citation>
    <scope>NUCLEOTIDE SEQUENCE [LARGE SCALE GENOMIC DNA]</scope>
    <source>
        <strain evidence="2 3">CCMP1005</strain>
    </source>
</reference>
<dbReference type="Proteomes" id="UP000266841">
    <property type="component" value="Unassembled WGS sequence"/>
</dbReference>